<evidence type="ECO:0000313" key="3">
    <source>
        <dbReference type="EMBL" id="MFC7204476.1"/>
    </source>
</evidence>
<feature type="transmembrane region" description="Helical" evidence="1">
    <location>
        <begin position="213"/>
        <end position="234"/>
    </location>
</feature>
<sequence length="637" mass="67845">MTSTQSDLAGLSRFIFRAPNWYTSLGFALLVAAMAGIAAFDSGDLAPSWRGIFFIGRDAWEGIFFIGIPTVVAAFGTTGVDRFVGGKLTRNRSSLLALAGEVLIIAILTLASIVSVFTGLGQRFIFDALVVALASVFAFRLLIIMAVSRSSMLIAAVPASIQTVTAALLLFIYSGTLRFVSVGGPILEAYLLPYLARPDRAPPELSAIAPSHFQFLLIMCVVYACSVYGFLYVVDRPWRRSLGVSVLDFIRGFIGHIAEGTRELEDFFEQLGQEAIVPVTVLSFQRDDGTEKARFVLPMIHPGPMGEIGGGNFPERVARRAEGMAFPPHATAGHDFNLVTEREVDVVLDAADRALDKIEYSDAATRSVRVESGESKMLGQAFGDDAMLVSTYAPHFADDVEYAVGLSAATEARTTGLRNVLLVDAHNCNNGLEGPDLGHVTPGSTRSFDMIEAAGLAGDELASGGRGTFELGTAWDETDWTPREGIGPLGIRVAVTDVDGQRTAYVLVDGNNMEPGLRDRIVEGLVHGEDAPADVAEVMTTDTHIVNTVEADNQVGAAIDHDELCATISRLTAEAVGDCEPVSAGMATERVEVTIFGNDRTETLASHANAVVSMGGALALATILVAMAVSLLVFFLA</sequence>
<dbReference type="Pfam" id="PF09843">
    <property type="entry name" value="DUF2070"/>
    <property type="match status" value="1"/>
</dbReference>
<keyword evidence="1" id="KW-0812">Transmembrane</keyword>
<protein>
    <submittedName>
        <fullName evidence="3">DUF2070 family protein</fullName>
    </submittedName>
</protein>
<feature type="transmembrane region" description="Helical" evidence="1">
    <location>
        <begin position="124"/>
        <end position="146"/>
    </location>
</feature>
<feature type="domain" description="DUF2070" evidence="2">
    <location>
        <begin position="9"/>
        <end position="630"/>
    </location>
</feature>
<evidence type="ECO:0000313" key="4">
    <source>
        <dbReference type="Proteomes" id="UP001596481"/>
    </source>
</evidence>
<keyword evidence="4" id="KW-1185">Reference proteome</keyword>
<feature type="transmembrane region" description="Helical" evidence="1">
    <location>
        <begin position="95"/>
        <end position="118"/>
    </location>
</feature>
<comment type="caution">
    <text evidence="3">The sequence shown here is derived from an EMBL/GenBank/DDBJ whole genome shotgun (WGS) entry which is preliminary data.</text>
</comment>
<feature type="transmembrane region" description="Helical" evidence="1">
    <location>
        <begin position="610"/>
        <end position="636"/>
    </location>
</feature>
<reference evidence="3 4" key="1">
    <citation type="journal article" date="2019" name="Int. J. Syst. Evol. Microbiol.">
        <title>The Global Catalogue of Microorganisms (GCM) 10K type strain sequencing project: providing services to taxonomists for standard genome sequencing and annotation.</title>
        <authorList>
            <consortium name="The Broad Institute Genomics Platform"/>
            <consortium name="The Broad Institute Genome Sequencing Center for Infectious Disease"/>
            <person name="Wu L."/>
            <person name="Ma J."/>
        </authorList>
    </citation>
    <scope>NUCLEOTIDE SEQUENCE [LARGE SCALE GENOMIC DNA]</scope>
    <source>
        <strain evidence="3 4">DSM 29988</strain>
    </source>
</reference>
<dbReference type="InterPro" id="IPR019204">
    <property type="entry name" value="DUF2070_membrane"/>
</dbReference>
<dbReference type="RefSeq" id="WP_390224207.1">
    <property type="nucleotide sequence ID" value="NZ_JBHTAA010000005.1"/>
</dbReference>
<organism evidence="3 4">
    <name type="scientific">Haloferax namakaokahaiae</name>
    <dbReference type="NCBI Taxonomy" id="1748331"/>
    <lineage>
        <taxon>Archaea</taxon>
        <taxon>Methanobacteriati</taxon>
        <taxon>Methanobacteriota</taxon>
        <taxon>Stenosarchaea group</taxon>
        <taxon>Halobacteria</taxon>
        <taxon>Halobacteriales</taxon>
        <taxon>Haloferacaceae</taxon>
        <taxon>Haloferax</taxon>
    </lineage>
</organism>
<dbReference type="EMBL" id="JBHTAA010000005">
    <property type="protein sequence ID" value="MFC7204476.1"/>
    <property type="molecule type" value="Genomic_DNA"/>
</dbReference>
<dbReference type="Proteomes" id="UP001596481">
    <property type="component" value="Unassembled WGS sequence"/>
</dbReference>
<gene>
    <name evidence="3" type="ORF">ACFQJC_13190</name>
</gene>
<dbReference type="AlphaFoldDB" id="A0ABD5ZHB2"/>
<accession>A0ABD5ZHB2</accession>
<feature type="transmembrane region" description="Helical" evidence="1">
    <location>
        <begin position="21"/>
        <end position="40"/>
    </location>
</feature>
<name>A0ABD5ZHB2_9EURY</name>
<evidence type="ECO:0000256" key="1">
    <source>
        <dbReference type="SAM" id="Phobius"/>
    </source>
</evidence>
<keyword evidence="1" id="KW-0472">Membrane</keyword>
<feature type="transmembrane region" description="Helical" evidence="1">
    <location>
        <begin position="153"/>
        <end position="173"/>
    </location>
</feature>
<keyword evidence="1" id="KW-1133">Transmembrane helix</keyword>
<feature type="transmembrane region" description="Helical" evidence="1">
    <location>
        <begin position="60"/>
        <end position="83"/>
    </location>
</feature>
<evidence type="ECO:0000259" key="2">
    <source>
        <dbReference type="Pfam" id="PF09843"/>
    </source>
</evidence>
<proteinExistence type="predicted"/>